<dbReference type="GO" id="GO:0016151">
    <property type="term" value="F:nickel cation binding"/>
    <property type="evidence" value="ECO:0007669"/>
    <property type="project" value="UniProtKB-UniRule"/>
</dbReference>
<comment type="subunit">
    <text evidence="3">UreD, UreF and UreG form a complex that acts as a GTP-hydrolysis-dependent molecular chaperone, activating the urease apoprotein by helping to assemble the nickel containing metallocenter of UreC. The UreE protein probably delivers the nickel.</text>
</comment>
<dbReference type="EMBL" id="UNSC01000007">
    <property type="protein sequence ID" value="SZD74141.1"/>
    <property type="molecule type" value="Genomic_DNA"/>
</dbReference>
<dbReference type="InterPro" id="IPR002669">
    <property type="entry name" value="UreD"/>
</dbReference>
<dbReference type="AlphaFoldDB" id="A0A383U4S0"/>
<protein>
    <recommendedName>
        <fullName evidence="3">Urease accessory protein UreD</fullName>
    </recommendedName>
</protein>
<dbReference type="OrthoDB" id="9807968at2"/>
<gene>
    <name evidence="4" type="primary">ureH</name>
    <name evidence="3" type="synonym">ureD</name>
    <name evidence="4" type="ORF">SAMEA104719789_01599</name>
</gene>
<organism evidence="4 5">
    <name type="scientific">Candidatus Ornithobacterium hominis</name>
    <dbReference type="NCBI Taxonomy" id="2497989"/>
    <lineage>
        <taxon>Bacteria</taxon>
        <taxon>Pseudomonadati</taxon>
        <taxon>Bacteroidota</taxon>
        <taxon>Flavobacteriia</taxon>
        <taxon>Flavobacteriales</taxon>
        <taxon>Weeksellaceae</taxon>
        <taxon>Ornithobacterium</taxon>
    </lineage>
</organism>
<dbReference type="PANTHER" id="PTHR33643">
    <property type="entry name" value="UREASE ACCESSORY PROTEIN D"/>
    <property type="match status" value="1"/>
</dbReference>
<keyword evidence="5" id="KW-1185">Reference proteome</keyword>
<evidence type="ECO:0000256" key="1">
    <source>
        <dbReference type="ARBA" id="ARBA00007177"/>
    </source>
</evidence>
<comment type="function">
    <text evidence="3">Required for maturation of urease via the functional incorporation of the urease nickel metallocenter.</text>
</comment>
<evidence type="ECO:0000256" key="2">
    <source>
        <dbReference type="ARBA" id="ARBA00023186"/>
    </source>
</evidence>
<accession>A0A383U4S0</accession>
<keyword evidence="3" id="KW-0963">Cytoplasm</keyword>
<reference evidence="4 5" key="1">
    <citation type="submission" date="2018-09" db="EMBL/GenBank/DDBJ databases">
        <authorList>
            <consortium name="Pathogen Informatics"/>
        </authorList>
    </citation>
    <scope>NUCLEOTIDE SEQUENCE [LARGE SCALE GENOMIC DNA]</scope>
    <source>
        <strain evidence="4 5">OH-22767</strain>
    </source>
</reference>
<dbReference type="HAMAP" id="MF_01384">
    <property type="entry name" value="UreD"/>
    <property type="match status" value="1"/>
</dbReference>
<sequence>MNINKDNSLNSKINLSCKRENEKTVLGESYFDIPYKLTHYGSLQATDHLEMIMMCSSPGIMDGDILTLNIHCEANTEMKFHTQSYNKIHPMPKKKGAKQNCSFDIEKGASFMYIPHPTIPYKDSIFTATNTINITESSHLIWGDIISGGRIHSGERFEFDTYHTKTKIYLNGRLILFDNQLIDPKNQPVEDLLFFEAYTHQATLVIASPFAAEFKKELDEILLAQFIDSSYGFTMAADNVLMLRVMGSSGDALHDWLFNIGNMAWEFIKYKKKEAAQNVLENQQKQKVLISEKSPVDSKKIKSKSVKKLPKKIEKTINKKKSKE</sequence>
<comment type="similarity">
    <text evidence="1 3">Belongs to the UreD family.</text>
</comment>
<evidence type="ECO:0000313" key="4">
    <source>
        <dbReference type="EMBL" id="SZD74141.1"/>
    </source>
</evidence>
<keyword evidence="3" id="KW-0996">Nickel insertion</keyword>
<dbReference type="Pfam" id="PF01774">
    <property type="entry name" value="UreD"/>
    <property type="match status" value="1"/>
</dbReference>
<proteinExistence type="inferred from homology"/>
<name>A0A383U4S0_9FLAO</name>
<dbReference type="GO" id="GO:0005737">
    <property type="term" value="C:cytoplasm"/>
    <property type="evidence" value="ECO:0007669"/>
    <property type="project" value="UniProtKB-SubCell"/>
</dbReference>
<evidence type="ECO:0000256" key="3">
    <source>
        <dbReference type="HAMAP-Rule" id="MF_01384"/>
    </source>
</evidence>
<comment type="subcellular location">
    <subcellularLocation>
        <location evidence="3">Cytoplasm</location>
    </subcellularLocation>
</comment>
<dbReference type="PANTHER" id="PTHR33643:SF1">
    <property type="entry name" value="UREASE ACCESSORY PROTEIN D"/>
    <property type="match status" value="1"/>
</dbReference>
<dbReference type="Proteomes" id="UP000262142">
    <property type="component" value="Unassembled WGS sequence"/>
</dbReference>
<keyword evidence="2 3" id="KW-0143">Chaperone</keyword>
<evidence type="ECO:0000313" key="5">
    <source>
        <dbReference type="Proteomes" id="UP000262142"/>
    </source>
</evidence>
<dbReference type="RefSeq" id="WP_119059762.1">
    <property type="nucleotide sequence ID" value="NZ_UNSC01000007.1"/>
</dbReference>